<evidence type="ECO:0000256" key="2">
    <source>
        <dbReference type="ARBA" id="ARBA00022527"/>
    </source>
</evidence>
<evidence type="ECO:0000256" key="4">
    <source>
        <dbReference type="ARBA" id="ARBA00022741"/>
    </source>
</evidence>
<keyword evidence="4 7" id="KW-0547">Nucleotide-binding</keyword>
<reference evidence="10 11" key="1">
    <citation type="submission" date="2019-02" db="EMBL/GenBank/DDBJ databases">
        <title>Deep-cultivation of Planctomycetes and their phenomic and genomic characterization uncovers novel biology.</title>
        <authorList>
            <person name="Wiegand S."/>
            <person name="Jogler M."/>
            <person name="Boedeker C."/>
            <person name="Pinto D."/>
            <person name="Vollmers J."/>
            <person name="Rivas-Marin E."/>
            <person name="Kohn T."/>
            <person name="Peeters S.H."/>
            <person name="Heuer A."/>
            <person name="Rast P."/>
            <person name="Oberbeckmann S."/>
            <person name="Bunk B."/>
            <person name="Jeske O."/>
            <person name="Meyerdierks A."/>
            <person name="Storesund J.E."/>
            <person name="Kallscheuer N."/>
            <person name="Luecker S."/>
            <person name="Lage O.M."/>
            <person name="Pohl T."/>
            <person name="Merkel B.J."/>
            <person name="Hornburger P."/>
            <person name="Mueller R.-W."/>
            <person name="Bruemmer F."/>
            <person name="Labrenz M."/>
            <person name="Spormann A.M."/>
            <person name="Op den Camp H."/>
            <person name="Overmann J."/>
            <person name="Amann R."/>
            <person name="Jetten M.S.M."/>
            <person name="Mascher T."/>
            <person name="Medema M.H."/>
            <person name="Devos D.P."/>
            <person name="Kaster A.-K."/>
            <person name="Ovreas L."/>
            <person name="Rohde M."/>
            <person name="Galperin M.Y."/>
            <person name="Jogler C."/>
        </authorList>
    </citation>
    <scope>NUCLEOTIDE SEQUENCE [LARGE SCALE GENOMIC DNA]</scope>
    <source>
        <strain evidence="10 11">ETA_A1</strain>
    </source>
</reference>
<keyword evidence="3 10" id="KW-0808">Transferase</keyword>
<proteinExistence type="predicted"/>
<dbReference type="RefSeq" id="WP_145234375.1">
    <property type="nucleotide sequence ID" value="NZ_CP036273.1"/>
</dbReference>
<dbReference type="GO" id="GO:0004674">
    <property type="term" value="F:protein serine/threonine kinase activity"/>
    <property type="evidence" value="ECO:0007669"/>
    <property type="project" value="UniProtKB-KW"/>
</dbReference>
<dbReference type="PANTHER" id="PTHR43289:SF6">
    <property type="entry name" value="SERINE_THREONINE-PROTEIN KINASE NEKL-3"/>
    <property type="match status" value="1"/>
</dbReference>
<evidence type="ECO:0000259" key="9">
    <source>
        <dbReference type="PROSITE" id="PS50011"/>
    </source>
</evidence>
<evidence type="ECO:0000256" key="5">
    <source>
        <dbReference type="ARBA" id="ARBA00022777"/>
    </source>
</evidence>
<feature type="domain" description="Protein kinase" evidence="9">
    <location>
        <begin position="82"/>
        <end position="348"/>
    </location>
</feature>
<feature type="compositionally biased region" description="Pro residues" evidence="8">
    <location>
        <begin position="1"/>
        <end position="12"/>
    </location>
</feature>
<dbReference type="Gene3D" id="3.30.200.20">
    <property type="entry name" value="Phosphorylase Kinase, domain 1"/>
    <property type="match status" value="1"/>
</dbReference>
<dbReference type="InterPro" id="IPR008271">
    <property type="entry name" value="Ser/Thr_kinase_AS"/>
</dbReference>
<evidence type="ECO:0000256" key="8">
    <source>
        <dbReference type="SAM" id="MobiDB-lite"/>
    </source>
</evidence>
<dbReference type="KEGG" id="uli:ETAA1_07210"/>
<dbReference type="Gene3D" id="1.25.40.10">
    <property type="entry name" value="Tetratricopeptide repeat domain"/>
    <property type="match status" value="2"/>
</dbReference>
<dbReference type="InterPro" id="IPR011990">
    <property type="entry name" value="TPR-like_helical_dom_sf"/>
</dbReference>
<evidence type="ECO:0000256" key="1">
    <source>
        <dbReference type="ARBA" id="ARBA00012513"/>
    </source>
</evidence>
<dbReference type="GO" id="GO:0005524">
    <property type="term" value="F:ATP binding"/>
    <property type="evidence" value="ECO:0007669"/>
    <property type="project" value="UniProtKB-UniRule"/>
</dbReference>
<keyword evidence="11" id="KW-1185">Reference proteome</keyword>
<dbReference type="PROSITE" id="PS50011">
    <property type="entry name" value="PROTEIN_KINASE_DOM"/>
    <property type="match status" value="1"/>
</dbReference>
<dbReference type="OrthoDB" id="6111975at2"/>
<feature type="compositionally biased region" description="Low complexity" evidence="8">
    <location>
        <begin position="20"/>
        <end position="31"/>
    </location>
</feature>
<evidence type="ECO:0000256" key="7">
    <source>
        <dbReference type="PROSITE-ProRule" id="PRU10141"/>
    </source>
</evidence>
<evidence type="ECO:0000256" key="3">
    <source>
        <dbReference type="ARBA" id="ARBA00022679"/>
    </source>
</evidence>
<keyword evidence="5 10" id="KW-0418">Kinase</keyword>
<dbReference type="SMART" id="SM00220">
    <property type="entry name" value="S_TKc"/>
    <property type="match status" value="1"/>
</dbReference>
<dbReference type="SUPFAM" id="SSF56112">
    <property type="entry name" value="Protein kinase-like (PK-like)"/>
    <property type="match status" value="1"/>
</dbReference>
<evidence type="ECO:0000256" key="6">
    <source>
        <dbReference type="ARBA" id="ARBA00022840"/>
    </source>
</evidence>
<protein>
    <recommendedName>
        <fullName evidence="1">non-specific serine/threonine protein kinase</fullName>
        <ecNumber evidence="1">2.7.11.1</ecNumber>
    </recommendedName>
</protein>
<dbReference type="Gene3D" id="1.10.510.10">
    <property type="entry name" value="Transferase(Phosphotransferase) domain 1"/>
    <property type="match status" value="1"/>
</dbReference>
<feature type="region of interest" description="Disordered" evidence="8">
    <location>
        <begin position="1"/>
        <end position="76"/>
    </location>
</feature>
<dbReference type="InterPro" id="IPR017441">
    <property type="entry name" value="Protein_kinase_ATP_BS"/>
</dbReference>
<feature type="binding site" evidence="7">
    <location>
        <position position="111"/>
    </location>
    <ligand>
        <name>ATP</name>
        <dbReference type="ChEBI" id="CHEBI:30616"/>
    </ligand>
</feature>
<dbReference type="InterPro" id="IPR011009">
    <property type="entry name" value="Kinase-like_dom_sf"/>
</dbReference>
<dbReference type="CDD" id="cd14014">
    <property type="entry name" value="STKc_PknB_like"/>
    <property type="match status" value="1"/>
</dbReference>
<dbReference type="FunFam" id="1.10.510.10:FF:000021">
    <property type="entry name" value="Serine/threonine protein kinase"/>
    <property type="match status" value="1"/>
</dbReference>
<organism evidence="10 11">
    <name type="scientific">Urbifossiella limnaea</name>
    <dbReference type="NCBI Taxonomy" id="2528023"/>
    <lineage>
        <taxon>Bacteria</taxon>
        <taxon>Pseudomonadati</taxon>
        <taxon>Planctomycetota</taxon>
        <taxon>Planctomycetia</taxon>
        <taxon>Gemmatales</taxon>
        <taxon>Gemmataceae</taxon>
        <taxon>Urbifossiella</taxon>
    </lineage>
</organism>
<name>A0A517XMU5_9BACT</name>
<dbReference type="EC" id="2.7.11.1" evidence="1"/>
<dbReference type="SUPFAM" id="SSF48452">
    <property type="entry name" value="TPR-like"/>
    <property type="match status" value="1"/>
</dbReference>
<dbReference type="EMBL" id="CP036273">
    <property type="protein sequence ID" value="QDU18825.1"/>
    <property type="molecule type" value="Genomic_DNA"/>
</dbReference>
<gene>
    <name evidence="10" type="primary">pknB_5</name>
    <name evidence="10" type="ORF">ETAA1_07210</name>
</gene>
<dbReference type="Proteomes" id="UP000319576">
    <property type="component" value="Chromosome"/>
</dbReference>
<dbReference type="PANTHER" id="PTHR43289">
    <property type="entry name" value="MITOGEN-ACTIVATED PROTEIN KINASE KINASE KINASE 20-RELATED"/>
    <property type="match status" value="1"/>
</dbReference>
<dbReference type="InterPro" id="IPR000719">
    <property type="entry name" value="Prot_kinase_dom"/>
</dbReference>
<keyword evidence="6 7" id="KW-0067">ATP-binding</keyword>
<evidence type="ECO:0000313" key="10">
    <source>
        <dbReference type="EMBL" id="QDU18825.1"/>
    </source>
</evidence>
<sequence length="911" mass="96881">MNPPLDPQPNPADDPDRTTDLPAAPDTPRAADTPRDPAPADDPLGTGAHVPSGDTDPLATGAYRDTDPASPGVPGAPAVPGYVILGELGKGGMGVVYKARQTGLNRVVALKMILAGPHAAPAAVARFLSEARAVARFQHPNVVQIFDVGEAAGLPYFALEFVDGPTLAKQIGRAPTPPAYAAAVAEELARAVAYAHAQGVVHRDLKPANVLLAPDGTAKVTDFGLAKYDDDSGQTQTGQILGTPSYMAPEQAEGRDDVGPPADVYALGAILYDLLTGRPPFVGASAIDTISQVRTREPVPPRQLAAGVPRDLETVCLKCLQKDPARRYASAAAVADDLRRFRAGEPIVARPVSAAEKAWRWARRNPVGALAAALAAVVFFGGPVVAWQMYQLAGSERTARTQAEQDRDAKEKARAAEEVAKVEAVRNATAAYNQQNHALKTIRTVLLSVDDMMRDKASLAPVRLKVLDAMLKELNEVKVIAARDPFQTEDGRVLPPGRMANQNEAVGKSRIGETYLKAGKVDEAGPWLAEALKVYRVELAAVPDEPHTLRNVAALANMNSDVKLRLGDAAAARALRAESLKLRQERLKILTARSIAADKKQQDTAENVRLLAAEDVATSFRLIADVDVLLGDPAAAVEGYLAAEAAFAALPEERRRLLRVRRERAAVQDWLGDARVKTGDPAAAEACYRAALAEREELARVTNHPVAGPVARADAALSRMTLGDFFLTVRNQRGAAAAEYAAAHREFAALNKLDPDSLPVRRGLGHTHYRLGGTATDPTEAKAHFADALKVREVLGKIDPKDTQAQFELLTALGRVGRAADAEKLADRLKALAPRDPRVLFQVACGLSVAAGGTTGADAARLRDKTLDALDRLAAAGWRDGHALDTDPDLAAVRADPRFAAVRAKVPAPKR</sequence>
<dbReference type="PROSITE" id="PS00107">
    <property type="entry name" value="PROTEIN_KINASE_ATP"/>
    <property type="match status" value="1"/>
</dbReference>
<dbReference type="PROSITE" id="PS00108">
    <property type="entry name" value="PROTEIN_KINASE_ST"/>
    <property type="match status" value="1"/>
</dbReference>
<accession>A0A517XMU5</accession>
<evidence type="ECO:0000313" key="11">
    <source>
        <dbReference type="Proteomes" id="UP000319576"/>
    </source>
</evidence>
<keyword evidence="2" id="KW-0723">Serine/threonine-protein kinase</keyword>
<dbReference type="AlphaFoldDB" id="A0A517XMU5"/>
<dbReference type="Pfam" id="PF00069">
    <property type="entry name" value="Pkinase"/>
    <property type="match status" value="1"/>
</dbReference>